<name>A0A8C4NNA2_EPTBU</name>
<dbReference type="InterPro" id="IPR029148">
    <property type="entry name" value="FACT-SPT16_Nlobe"/>
</dbReference>
<dbReference type="GeneTree" id="ENSGT00940000175075"/>
<dbReference type="OMA" id="YSHWNNA"/>
<organism evidence="2 3">
    <name type="scientific">Eptatretus burgeri</name>
    <name type="common">Inshore hagfish</name>
    <dbReference type="NCBI Taxonomy" id="7764"/>
    <lineage>
        <taxon>Eukaryota</taxon>
        <taxon>Metazoa</taxon>
        <taxon>Chordata</taxon>
        <taxon>Craniata</taxon>
        <taxon>Vertebrata</taxon>
        <taxon>Cyclostomata</taxon>
        <taxon>Myxini</taxon>
        <taxon>Myxiniformes</taxon>
        <taxon>Myxinidae</taxon>
        <taxon>Eptatretinae</taxon>
        <taxon>Eptatretus</taxon>
    </lineage>
</organism>
<dbReference type="InterPro" id="IPR029149">
    <property type="entry name" value="Creatin/AminoP/Spt16_N"/>
</dbReference>
<keyword evidence="3" id="KW-1185">Reference proteome</keyword>
<accession>A0A8C4NNA2</accession>
<reference evidence="2" key="1">
    <citation type="submission" date="2025-08" db="UniProtKB">
        <authorList>
            <consortium name="Ensembl"/>
        </authorList>
    </citation>
    <scope>IDENTIFICATION</scope>
</reference>
<proteinExistence type="predicted"/>
<protein>
    <recommendedName>
        <fullName evidence="1">FACT complex subunit SPT16 N-terminal lobe domain-containing protein</fullName>
    </recommendedName>
</protein>
<dbReference type="Gene3D" id="3.40.350.10">
    <property type="entry name" value="Creatinase/prolidase N-terminal domain"/>
    <property type="match status" value="1"/>
</dbReference>
<sequence length="66" mass="7358">MALSLDKEAFYRRVRRLYNNWQKGDDELKTVDAFVVSVGENEGTVYSKSTALQVGMLTIGEQNAGS</sequence>
<evidence type="ECO:0000313" key="3">
    <source>
        <dbReference type="Proteomes" id="UP000694388"/>
    </source>
</evidence>
<evidence type="ECO:0000313" key="2">
    <source>
        <dbReference type="Ensembl" id="ENSEBUP00000006221.1"/>
    </source>
</evidence>
<dbReference type="AlphaFoldDB" id="A0A8C4NNA2"/>
<dbReference type="Pfam" id="PF14826">
    <property type="entry name" value="FACT-Spt16_Nlob"/>
    <property type="match status" value="1"/>
</dbReference>
<evidence type="ECO:0000259" key="1">
    <source>
        <dbReference type="Pfam" id="PF14826"/>
    </source>
</evidence>
<reference evidence="2" key="2">
    <citation type="submission" date="2025-09" db="UniProtKB">
        <authorList>
            <consortium name="Ensembl"/>
        </authorList>
    </citation>
    <scope>IDENTIFICATION</scope>
</reference>
<dbReference type="Proteomes" id="UP000694388">
    <property type="component" value="Unplaced"/>
</dbReference>
<dbReference type="Ensembl" id="ENSEBUT00000006673.1">
    <property type="protein sequence ID" value="ENSEBUP00000006221.1"/>
    <property type="gene ID" value="ENSEBUG00000004126.1"/>
</dbReference>
<feature type="domain" description="FACT complex subunit SPT16 N-terminal lobe" evidence="1">
    <location>
        <begin position="5"/>
        <end position="54"/>
    </location>
</feature>